<keyword evidence="3" id="KW-1185">Reference proteome</keyword>
<protein>
    <recommendedName>
        <fullName evidence="1">HNH nuclease domain-containing protein</fullName>
    </recommendedName>
</protein>
<dbReference type="EMBL" id="JAACJL010000045">
    <property type="protein sequence ID" value="KAF4613740.1"/>
    <property type="molecule type" value="Genomic_DNA"/>
</dbReference>
<organism evidence="2 3">
    <name type="scientific">Agrocybe pediades</name>
    <dbReference type="NCBI Taxonomy" id="84607"/>
    <lineage>
        <taxon>Eukaryota</taxon>
        <taxon>Fungi</taxon>
        <taxon>Dikarya</taxon>
        <taxon>Basidiomycota</taxon>
        <taxon>Agaricomycotina</taxon>
        <taxon>Agaricomycetes</taxon>
        <taxon>Agaricomycetidae</taxon>
        <taxon>Agaricales</taxon>
        <taxon>Agaricineae</taxon>
        <taxon>Strophariaceae</taxon>
        <taxon>Agrocybe</taxon>
    </lineage>
</organism>
<evidence type="ECO:0000313" key="2">
    <source>
        <dbReference type="EMBL" id="KAF4613740.1"/>
    </source>
</evidence>
<name>A0A8H4VMP6_9AGAR</name>
<sequence length="396" mass="44334">MWSTTDPLYKVALLDFDSQWTWDKQSQIPEKASIIGFELAMAPLPPTLPETNEAYTSAYETCLRVERALQNQLDDASAKKRTNETTETDLHLVYVRVLGYLLHYIPTRTGLDNLSGEIGTCTSDEALFKLGQMYYDHYLRAFNKSGTPIPSKDASRPSFETMDDMIKDCLEDVPVSHAIAKKQALARDKFRCVVSQSFDRDALGSNAELREEIARETNPTLPTYTECAHIFSESINRDISQTSEEGNGAATSIWTILERFGYTNLRDELNGAKIHRLENVLTLQYDIHYSFDRLEIWFVATGKPNQYRVCTSLSYPYRGCNQLVTFTTPNPDKLPVPTPAYLAIHAACAQVAQLSGAAKYINKIDQDVEEGTVLNSNGSSAGLLDHALRGLQIAGY</sequence>
<dbReference type="Pfam" id="PF13391">
    <property type="entry name" value="HNH_2"/>
    <property type="match status" value="1"/>
</dbReference>
<dbReference type="InterPro" id="IPR003615">
    <property type="entry name" value="HNH_nuc"/>
</dbReference>
<evidence type="ECO:0000259" key="1">
    <source>
        <dbReference type="Pfam" id="PF13391"/>
    </source>
</evidence>
<dbReference type="Proteomes" id="UP000521872">
    <property type="component" value="Unassembled WGS sequence"/>
</dbReference>
<feature type="domain" description="HNH nuclease" evidence="1">
    <location>
        <begin position="212"/>
        <end position="298"/>
    </location>
</feature>
<comment type="caution">
    <text evidence="2">The sequence shown here is derived from an EMBL/GenBank/DDBJ whole genome shotgun (WGS) entry which is preliminary data.</text>
</comment>
<proteinExistence type="predicted"/>
<gene>
    <name evidence="2" type="ORF">D9613_008100</name>
</gene>
<dbReference type="AlphaFoldDB" id="A0A8H4VMP6"/>
<evidence type="ECO:0000313" key="3">
    <source>
        <dbReference type="Proteomes" id="UP000521872"/>
    </source>
</evidence>
<accession>A0A8H4VMP6</accession>
<reference evidence="2 3" key="1">
    <citation type="submission" date="2019-12" db="EMBL/GenBank/DDBJ databases">
        <authorList>
            <person name="Floudas D."/>
            <person name="Bentzer J."/>
            <person name="Ahren D."/>
            <person name="Johansson T."/>
            <person name="Persson P."/>
            <person name="Tunlid A."/>
        </authorList>
    </citation>
    <scope>NUCLEOTIDE SEQUENCE [LARGE SCALE GENOMIC DNA]</scope>
    <source>
        <strain evidence="2 3">CBS 102.39</strain>
    </source>
</reference>